<evidence type="ECO:0000256" key="2">
    <source>
        <dbReference type="ARBA" id="ARBA00012423"/>
    </source>
</evidence>
<feature type="domain" description="Phospholipase/carboxylesterase/thioesterase" evidence="4">
    <location>
        <begin position="16"/>
        <end position="230"/>
    </location>
</feature>
<name>A0AAV7XUB7_9NEOP</name>
<keyword evidence="3" id="KW-0378">Hydrolase</keyword>
<reference evidence="5" key="1">
    <citation type="submission" date="2022-12" db="EMBL/GenBank/DDBJ databases">
        <title>Chromosome-level genome assembly of the bean flower thrips Megalurothrips usitatus.</title>
        <authorList>
            <person name="Ma L."/>
            <person name="Liu Q."/>
            <person name="Li H."/>
            <person name="Cai W."/>
        </authorList>
    </citation>
    <scope>NUCLEOTIDE SEQUENCE</scope>
    <source>
        <strain evidence="5">Cailab_2022a</strain>
    </source>
</reference>
<dbReference type="PANTHER" id="PTHR10655:SF17">
    <property type="entry name" value="LYSOPHOSPHOLIPASE-LIKE PROTEIN 1"/>
    <property type="match status" value="1"/>
</dbReference>
<dbReference type="InterPro" id="IPR003140">
    <property type="entry name" value="PLipase/COase/thioEstase"/>
</dbReference>
<evidence type="ECO:0000256" key="1">
    <source>
        <dbReference type="ARBA" id="ARBA00006499"/>
    </source>
</evidence>
<dbReference type="EC" id="3.1.2.22" evidence="2"/>
<dbReference type="SUPFAM" id="SSF53474">
    <property type="entry name" value="alpha/beta-Hydrolases"/>
    <property type="match status" value="1"/>
</dbReference>
<dbReference type="Gene3D" id="3.40.50.1820">
    <property type="entry name" value="alpha/beta hydrolase"/>
    <property type="match status" value="1"/>
</dbReference>
<comment type="caution">
    <text evidence="5">The sequence shown here is derived from an EMBL/GenBank/DDBJ whole genome shotgun (WGS) entry which is preliminary data.</text>
</comment>
<dbReference type="InterPro" id="IPR050565">
    <property type="entry name" value="LYPA1-2/EST-like"/>
</dbReference>
<dbReference type="Pfam" id="PF02230">
    <property type="entry name" value="Abhydrolase_2"/>
    <property type="match status" value="1"/>
</dbReference>
<gene>
    <name evidence="5" type="ORF">ONE63_007077</name>
</gene>
<sequence>MCTMSEDNVLITKPLEVIQQEGDKSTGTVIFLHGSGDTGQGVMQWVRSLHKFSFPHLRVLFPTAPVRPMTIYGGMKSNVWFDRVKLAPDAKEDLPTLDATAKELVNIVNSEVKRGVPLNRIVIGGFSMGGGMSLHLGYRYLKGIAGVFALSSFLSTTSCVYESLEKQKSETAPPLFMCHGTADDLIVEPWGKDTFTNLTKYGVKGEYHVLPHVAHELDRKELERLSIWIQEKVPQ</sequence>
<evidence type="ECO:0000256" key="3">
    <source>
        <dbReference type="ARBA" id="ARBA00022801"/>
    </source>
</evidence>
<evidence type="ECO:0000313" key="5">
    <source>
        <dbReference type="EMBL" id="KAJ1528683.1"/>
    </source>
</evidence>
<comment type="similarity">
    <text evidence="1">Belongs to the AB hydrolase superfamily. AB hydrolase 2 family.</text>
</comment>
<evidence type="ECO:0000259" key="4">
    <source>
        <dbReference type="Pfam" id="PF02230"/>
    </source>
</evidence>
<dbReference type="AlphaFoldDB" id="A0AAV7XUB7"/>
<dbReference type="PANTHER" id="PTHR10655">
    <property type="entry name" value="LYSOPHOSPHOLIPASE-RELATED"/>
    <property type="match status" value="1"/>
</dbReference>
<dbReference type="GO" id="GO:0008474">
    <property type="term" value="F:palmitoyl-(protein) hydrolase activity"/>
    <property type="evidence" value="ECO:0007669"/>
    <property type="project" value="UniProtKB-EC"/>
</dbReference>
<dbReference type="GO" id="GO:0005737">
    <property type="term" value="C:cytoplasm"/>
    <property type="evidence" value="ECO:0007669"/>
    <property type="project" value="TreeGrafter"/>
</dbReference>
<dbReference type="GO" id="GO:0052689">
    <property type="term" value="F:carboxylic ester hydrolase activity"/>
    <property type="evidence" value="ECO:0007669"/>
    <property type="project" value="TreeGrafter"/>
</dbReference>
<organism evidence="5 6">
    <name type="scientific">Megalurothrips usitatus</name>
    <name type="common">bean blossom thrips</name>
    <dbReference type="NCBI Taxonomy" id="439358"/>
    <lineage>
        <taxon>Eukaryota</taxon>
        <taxon>Metazoa</taxon>
        <taxon>Ecdysozoa</taxon>
        <taxon>Arthropoda</taxon>
        <taxon>Hexapoda</taxon>
        <taxon>Insecta</taxon>
        <taxon>Pterygota</taxon>
        <taxon>Neoptera</taxon>
        <taxon>Paraneoptera</taxon>
        <taxon>Thysanoptera</taxon>
        <taxon>Terebrantia</taxon>
        <taxon>Thripoidea</taxon>
        <taxon>Thripidae</taxon>
        <taxon>Megalurothrips</taxon>
    </lineage>
</organism>
<keyword evidence="6" id="KW-1185">Reference proteome</keyword>
<proteinExistence type="inferred from homology"/>
<dbReference type="InterPro" id="IPR029058">
    <property type="entry name" value="AB_hydrolase_fold"/>
</dbReference>
<dbReference type="EMBL" id="JAPTSV010000004">
    <property type="protein sequence ID" value="KAJ1528683.1"/>
    <property type="molecule type" value="Genomic_DNA"/>
</dbReference>
<accession>A0AAV7XUB7</accession>
<protein>
    <recommendedName>
        <fullName evidence="2">palmitoyl-protein hydrolase</fullName>
        <ecNumber evidence="2">3.1.2.22</ecNumber>
    </recommendedName>
</protein>
<evidence type="ECO:0000313" key="6">
    <source>
        <dbReference type="Proteomes" id="UP001075354"/>
    </source>
</evidence>
<dbReference type="Proteomes" id="UP001075354">
    <property type="component" value="Chromosome 4"/>
</dbReference>